<dbReference type="InterPro" id="IPR050330">
    <property type="entry name" value="Bact_OuterMem_StrucFunc"/>
</dbReference>
<dbReference type="Proteomes" id="UP000663570">
    <property type="component" value="Chromosome"/>
</dbReference>
<evidence type="ECO:0000256" key="5">
    <source>
        <dbReference type="SAM" id="SignalP"/>
    </source>
</evidence>
<dbReference type="EMBL" id="CP071060">
    <property type="protein sequence ID" value="QSI78054.1"/>
    <property type="molecule type" value="Genomic_DNA"/>
</dbReference>
<sequence>MTQNRSFAMTLIAAAVLAACSTAPMNNAMLDQARSDYRSAQDDPQTRDLAGGELKLAGDAVTTADAALQRGEQTVEVDHLAYVARQRVAIANETAKQKAAELAVSNAGAARDKARLDARTNEADAAGLKTAQAQRDTASAKRDASDAQAHATALEAQLADLNAKQTERGMVISIGDVLFDTDRAELRSGAARNVDKLVAFMKQYPQRRAMIEGFTDNTGSDSHNLSLSGRRADAVRTAMVDMGVGGERLTTHGYGEAFPVAGNDSAGGRQANRRVEIVLSDEVGNITPR</sequence>
<dbReference type="PROSITE" id="PS51257">
    <property type="entry name" value="PROKAR_LIPOPROTEIN"/>
    <property type="match status" value="1"/>
</dbReference>
<reference evidence="7 8" key="1">
    <citation type="submission" date="2021-02" db="EMBL/GenBank/DDBJ databases">
        <title>Niveibacterium changnyeongensis HC41.</title>
        <authorList>
            <person name="Kang M."/>
        </authorList>
    </citation>
    <scope>NUCLEOTIDE SEQUENCE [LARGE SCALE GENOMIC DNA]</scope>
    <source>
        <strain evidence="7 8">HC41</strain>
    </source>
</reference>
<feature type="domain" description="OmpA-like" evidence="6">
    <location>
        <begin position="166"/>
        <end position="283"/>
    </location>
</feature>
<keyword evidence="8" id="KW-1185">Reference proteome</keyword>
<dbReference type="Gene3D" id="3.30.1330.60">
    <property type="entry name" value="OmpA-like domain"/>
    <property type="match status" value="1"/>
</dbReference>
<protein>
    <submittedName>
        <fullName evidence="7">OmpA family protein</fullName>
    </submittedName>
</protein>
<dbReference type="InterPro" id="IPR006665">
    <property type="entry name" value="OmpA-like"/>
</dbReference>
<dbReference type="PRINTS" id="PR01023">
    <property type="entry name" value="NAFLGMOTY"/>
</dbReference>
<dbReference type="Pfam" id="PF00691">
    <property type="entry name" value="OmpA"/>
    <property type="match status" value="1"/>
</dbReference>
<feature type="region of interest" description="Disordered" evidence="4">
    <location>
        <begin position="120"/>
        <end position="148"/>
    </location>
</feature>
<comment type="subcellular location">
    <subcellularLocation>
        <location evidence="1">Cell outer membrane</location>
    </subcellularLocation>
</comment>
<evidence type="ECO:0000313" key="8">
    <source>
        <dbReference type="Proteomes" id="UP000663570"/>
    </source>
</evidence>
<dbReference type="PRINTS" id="PR01021">
    <property type="entry name" value="OMPADOMAIN"/>
</dbReference>
<dbReference type="RefSeq" id="WP_172203665.1">
    <property type="nucleotide sequence ID" value="NZ_CP071060.1"/>
</dbReference>
<dbReference type="InterPro" id="IPR006664">
    <property type="entry name" value="OMP_bac"/>
</dbReference>
<dbReference type="InterPro" id="IPR036737">
    <property type="entry name" value="OmpA-like_sf"/>
</dbReference>
<dbReference type="PANTHER" id="PTHR30329">
    <property type="entry name" value="STATOR ELEMENT OF FLAGELLAR MOTOR COMPLEX"/>
    <property type="match status" value="1"/>
</dbReference>
<dbReference type="SUPFAM" id="SSF103088">
    <property type="entry name" value="OmpA-like"/>
    <property type="match status" value="1"/>
</dbReference>
<evidence type="ECO:0000259" key="6">
    <source>
        <dbReference type="PROSITE" id="PS51123"/>
    </source>
</evidence>
<evidence type="ECO:0000313" key="7">
    <source>
        <dbReference type="EMBL" id="QSI78054.1"/>
    </source>
</evidence>
<accession>A0ABX7M8I4</accession>
<feature type="chain" id="PRO_5045069038" evidence="5">
    <location>
        <begin position="29"/>
        <end position="289"/>
    </location>
</feature>
<dbReference type="CDD" id="cd07185">
    <property type="entry name" value="OmpA_C-like"/>
    <property type="match status" value="1"/>
</dbReference>
<evidence type="ECO:0000256" key="3">
    <source>
        <dbReference type="PROSITE-ProRule" id="PRU00473"/>
    </source>
</evidence>
<feature type="signal peptide" evidence="5">
    <location>
        <begin position="1"/>
        <end position="28"/>
    </location>
</feature>
<name>A0ABX7M8I4_9RHOO</name>
<keyword evidence="2 3" id="KW-0472">Membrane</keyword>
<evidence type="ECO:0000256" key="2">
    <source>
        <dbReference type="ARBA" id="ARBA00023136"/>
    </source>
</evidence>
<gene>
    <name evidence="7" type="ORF">JY500_05265</name>
</gene>
<evidence type="ECO:0000256" key="4">
    <source>
        <dbReference type="SAM" id="MobiDB-lite"/>
    </source>
</evidence>
<dbReference type="PROSITE" id="PS51123">
    <property type="entry name" value="OMPA_2"/>
    <property type="match status" value="1"/>
</dbReference>
<proteinExistence type="predicted"/>
<dbReference type="InterPro" id="IPR025511">
    <property type="entry name" value="DUF4398"/>
</dbReference>
<dbReference type="PANTHER" id="PTHR30329:SF20">
    <property type="entry name" value="EXPORTED PROTEIN"/>
    <property type="match status" value="1"/>
</dbReference>
<dbReference type="Pfam" id="PF14346">
    <property type="entry name" value="DUF4398"/>
    <property type="match status" value="1"/>
</dbReference>
<organism evidence="7 8">
    <name type="scientific">Niveibacterium microcysteis</name>
    <dbReference type="NCBI Taxonomy" id="2811415"/>
    <lineage>
        <taxon>Bacteria</taxon>
        <taxon>Pseudomonadati</taxon>
        <taxon>Pseudomonadota</taxon>
        <taxon>Betaproteobacteria</taxon>
        <taxon>Rhodocyclales</taxon>
        <taxon>Rhodocyclaceae</taxon>
        <taxon>Niveibacterium</taxon>
    </lineage>
</organism>
<evidence type="ECO:0000256" key="1">
    <source>
        <dbReference type="ARBA" id="ARBA00004442"/>
    </source>
</evidence>
<keyword evidence="5" id="KW-0732">Signal</keyword>